<comment type="caution">
    <text evidence="4">The sequence shown here is derived from an EMBL/GenBank/DDBJ whole genome shotgun (WGS) entry which is preliminary data.</text>
</comment>
<protein>
    <submittedName>
        <fullName evidence="4">Regulatory LuxR family protein</fullName>
    </submittedName>
</protein>
<dbReference type="InterPro" id="IPR011990">
    <property type="entry name" value="TPR-like_helical_dom_sf"/>
</dbReference>
<dbReference type="SMART" id="SM00421">
    <property type="entry name" value="HTH_LUXR"/>
    <property type="match status" value="1"/>
</dbReference>
<dbReference type="Gene3D" id="1.25.40.10">
    <property type="entry name" value="Tetratricopeptide repeat domain"/>
    <property type="match status" value="2"/>
</dbReference>
<dbReference type="EMBL" id="VLLG01000004">
    <property type="protein sequence ID" value="TWI86998.1"/>
    <property type="molecule type" value="Genomic_DNA"/>
</dbReference>
<keyword evidence="2" id="KW-0472">Membrane</keyword>
<dbReference type="Pfam" id="PF00196">
    <property type="entry name" value="GerE"/>
    <property type="match status" value="1"/>
</dbReference>
<evidence type="ECO:0000256" key="2">
    <source>
        <dbReference type="SAM" id="Phobius"/>
    </source>
</evidence>
<evidence type="ECO:0000256" key="1">
    <source>
        <dbReference type="SAM" id="Coils"/>
    </source>
</evidence>
<name>A0A562T1D6_CHIJA</name>
<dbReference type="Proteomes" id="UP000316778">
    <property type="component" value="Unassembled WGS sequence"/>
</dbReference>
<dbReference type="PROSITE" id="PS00622">
    <property type="entry name" value="HTH_LUXR_1"/>
    <property type="match status" value="1"/>
</dbReference>
<organism evidence="4 5">
    <name type="scientific">Chitinophaga japonensis</name>
    <name type="common">Flexibacter japonensis</name>
    <dbReference type="NCBI Taxonomy" id="104662"/>
    <lineage>
        <taxon>Bacteria</taxon>
        <taxon>Pseudomonadati</taxon>
        <taxon>Bacteroidota</taxon>
        <taxon>Chitinophagia</taxon>
        <taxon>Chitinophagales</taxon>
        <taxon>Chitinophagaceae</taxon>
        <taxon>Chitinophaga</taxon>
    </lineage>
</organism>
<keyword evidence="2" id="KW-0812">Transmembrane</keyword>
<proteinExistence type="predicted"/>
<dbReference type="SUPFAM" id="SSF48452">
    <property type="entry name" value="TPR-like"/>
    <property type="match status" value="1"/>
</dbReference>
<dbReference type="GO" id="GO:0006355">
    <property type="term" value="P:regulation of DNA-templated transcription"/>
    <property type="evidence" value="ECO:0007669"/>
    <property type="project" value="InterPro"/>
</dbReference>
<keyword evidence="2" id="KW-1133">Transmembrane helix</keyword>
<gene>
    <name evidence="4" type="ORF">LX66_4266</name>
</gene>
<dbReference type="RefSeq" id="WP_145717238.1">
    <property type="nucleotide sequence ID" value="NZ_BAAAFY010000004.1"/>
</dbReference>
<evidence type="ECO:0000313" key="5">
    <source>
        <dbReference type="Proteomes" id="UP000316778"/>
    </source>
</evidence>
<dbReference type="GO" id="GO:0003677">
    <property type="term" value="F:DNA binding"/>
    <property type="evidence" value="ECO:0007669"/>
    <property type="project" value="InterPro"/>
</dbReference>
<keyword evidence="5" id="KW-1185">Reference proteome</keyword>
<evidence type="ECO:0000313" key="4">
    <source>
        <dbReference type="EMBL" id="TWI86998.1"/>
    </source>
</evidence>
<keyword evidence="1" id="KW-0175">Coiled coil</keyword>
<dbReference type="InterPro" id="IPR016032">
    <property type="entry name" value="Sig_transdc_resp-reg_C-effctor"/>
</dbReference>
<feature type="transmembrane region" description="Helical" evidence="2">
    <location>
        <begin position="426"/>
        <end position="446"/>
    </location>
</feature>
<dbReference type="InterPro" id="IPR036388">
    <property type="entry name" value="WH-like_DNA-bd_sf"/>
</dbReference>
<sequence length="624" mass="72285">MKDKPYFYGMLYTRKWRLYALLFFICLWPALTHAQSILIDSLRDRLAYAELRPEERVMTLGRLARTLSQQDLREAMRTAQQALVQSRQLKDRQYGAFIQTTLGYLYVQADSLHLARQAIDSAFAMAGSIHDRTIKGYVWLRKGWMEYVEGRQEKAVDYLLQALRVLDGQQAYSYESLVYHYLSSIYWGYKDLANEEKYARQCLHTSILSNNVDALCNAYLSMGSMFVQRFRQDTARRAWLDSALYYNRQLLSLAEVQHDRLINRANPAAVALNTANLYWEFYPRSYRDSAEKYINIALLAAREADYPEAIANCYGILSEYAIADGDYAKAEKIFLLGLGELASDSTNSRLSKARMLLGLANVAEKGGHPAKALQYYKSYMEQHQAIYDAEKLAIVDKLEAQYQSEKREQELAALQQRAAFNRKLNFFYICLAVASLLALVFLFRAYHFRLRSSLQRQQLLAREKEEAHLQAQLKEAEQQLLLERQERLQKELLAGTLQVEEKKELLQNLREKITAHAGTNPVFKQMDRIISESHRQDEDFEALKSDFAEIHPEFFTRLQQKAGNSLTRLDLKYCSYILMGLSNKEIANRLGVEPKSIRMARYRIKQKLELGKEESLDQFVSSLG</sequence>
<reference evidence="4 5" key="1">
    <citation type="journal article" date="2013" name="Stand. Genomic Sci.">
        <title>Genomic Encyclopedia of Type Strains, Phase I: The one thousand microbial genomes (KMG-I) project.</title>
        <authorList>
            <person name="Kyrpides N.C."/>
            <person name="Woyke T."/>
            <person name="Eisen J.A."/>
            <person name="Garrity G."/>
            <person name="Lilburn T.G."/>
            <person name="Beck B.J."/>
            <person name="Whitman W.B."/>
            <person name="Hugenholtz P."/>
            <person name="Klenk H.P."/>
        </authorList>
    </citation>
    <scope>NUCLEOTIDE SEQUENCE [LARGE SCALE GENOMIC DNA]</scope>
    <source>
        <strain evidence="4 5">DSM 13484</strain>
    </source>
</reference>
<evidence type="ECO:0000259" key="3">
    <source>
        <dbReference type="PROSITE" id="PS00622"/>
    </source>
</evidence>
<dbReference type="OrthoDB" id="1090267at2"/>
<dbReference type="AlphaFoldDB" id="A0A562T1D6"/>
<dbReference type="Gene3D" id="1.10.10.10">
    <property type="entry name" value="Winged helix-like DNA-binding domain superfamily/Winged helix DNA-binding domain"/>
    <property type="match status" value="1"/>
</dbReference>
<feature type="coiled-coil region" evidence="1">
    <location>
        <begin position="459"/>
        <end position="491"/>
    </location>
</feature>
<accession>A0A562T1D6</accession>
<feature type="domain" description="HTH luxR-type" evidence="3">
    <location>
        <begin position="580"/>
        <end position="607"/>
    </location>
</feature>
<dbReference type="SUPFAM" id="SSF46894">
    <property type="entry name" value="C-terminal effector domain of the bipartite response regulators"/>
    <property type="match status" value="1"/>
</dbReference>
<dbReference type="InterPro" id="IPR000792">
    <property type="entry name" value="Tscrpt_reg_LuxR_C"/>
</dbReference>